<dbReference type="PANTHER" id="PTHR12302:SF3">
    <property type="entry name" value="SERINE_THREONINE-PROTEIN KINASE 31"/>
    <property type="match status" value="1"/>
</dbReference>
<feature type="chain" id="PRO_5012098969" evidence="5">
    <location>
        <begin position="21"/>
        <end position="206"/>
    </location>
</feature>
<evidence type="ECO:0000256" key="1">
    <source>
        <dbReference type="ARBA" id="ARBA00022722"/>
    </source>
</evidence>
<dbReference type="GO" id="GO:0006355">
    <property type="term" value="P:regulation of DNA-templated transcription"/>
    <property type="evidence" value="ECO:0007669"/>
    <property type="project" value="InterPro"/>
</dbReference>
<dbReference type="Proteomes" id="UP000485569">
    <property type="component" value="Unassembled WGS sequence"/>
</dbReference>
<keyword evidence="5" id="KW-0732">Signal</keyword>
<dbReference type="GO" id="GO:1990599">
    <property type="term" value="F:3' overhang single-stranded DNA endodeoxyribonuclease activity"/>
    <property type="evidence" value="ECO:0007669"/>
    <property type="project" value="UniProtKB-EC"/>
</dbReference>
<organism evidence="7">
    <name type="scientific">Candidatus Atribacter allofermentans</name>
    <dbReference type="NCBI Taxonomy" id="1852833"/>
    <lineage>
        <taxon>Bacteria</taxon>
        <taxon>Pseudomonadati</taxon>
        <taxon>Atribacterota</taxon>
        <taxon>Atribacteria</taxon>
        <taxon>Atribacterales</taxon>
        <taxon>Atribacteraceae</taxon>
        <taxon>Atribacter</taxon>
    </lineage>
</organism>
<dbReference type="Pfam" id="PF02805">
    <property type="entry name" value="Ada_Zn_binding"/>
    <property type="match status" value="1"/>
</dbReference>
<dbReference type="SMART" id="SM00318">
    <property type="entry name" value="SNc"/>
    <property type="match status" value="1"/>
</dbReference>
<dbReference type="SUPFAM" id="SSF57884">
    <property type="entry name" value="Ada DNA repair protein, N-terminal domain (N-Ada 10)"/>
    <property type="match status" value="1"/>
</dbReference>
<keyword evidence="3 7" id="KW-0378">Hydrolase</keyword>
<feature type="domain" description="TNase-like" evidence="6">
    <location>
        <begin position="27"/>
        <end position="145"/>
    </location>
</feature>
<dbReference type="Pfam" id="PF00565">
    <property type="entry name" value="SNase"/>
    <property type="match status" value="1"/>
</dbReference>
<protein>
    <submittedName>
        <fullName evidence="7">Thermonuclease</fullName>
        <ecNumber evidence="7">3.1.31.1</ecNumber>
    </submittedName>
</protein>
<dbReference type="Gene3D" id="2.40.50.90">
    <property type="match status" value="1"/>
</dbReference>
<gene>
    <name evidence="7" type="primary">nucH</name>
    <name evidence="7" type="ORF">BWY41_00876</name>
</gene>
<keyword evidence="1" id="KW-0540">Nuclease</keyword>
<sequence>MKKVLFILMLITLLSLPIIAQTYQASKVIDCDTIELSNEEWIRYIGINAPELRNGIPDPYSQEAFEANRNLVIGKEAYLEFDVQERERYDRMLAYTYFDDLFIYTWLVENGYTQIMTIPPNVTYQDLLLELQTKTREENRGIWEIEPVENKKEDSEFPYVGNKNSKKFHHYYCGSVDDMKEKNKVFFLSREDAVEAGYVPCKRCHP</sequence>
<dbReference type="Gene3D" id="3.40.10.10">
    <property type="entry name" value="DNA Methylphosphotriester Repair Domain"/>
    <property type="match status" value="1"/>
</dbReference>
<dbReference type="AlphaFoldDB" id="A0A1V5SXP8"/>
<dbReference type="GO" id="GO:0006281">
    <property type="term" value="P:DNA repair"/>
    <property type="evidence" value="ECO:0007669"/>
    <property type="project" value="InterPro"/>
</dbReference>
<keyword evidence="2" id="KW-0255">Endonuclease</keyword>
<dbReference type="InterPro" id="IPR016071">
    <property type="entry name" value="Staphylococal_nuclease_OB-fold"/>
</dbReference>
<evidence type="ECO:0000259" key="6">
    <source>
        <dbReference type="PROSITE" id="PS50830"/>
    </source>
</evidence>
<name>A0A1V5SXP8_9BACT</name>
<dbReference type="InterPro" id="IPR004026">
    <property type="entry name" value="Ada_DNA_repair_Zn-bd"/>
</dbReference>
<dbReference type="EC" id="3.1.31.1" evidence="7"/>
<dbReference type="GO" id="GO:0008270">
    <property type="term" value="F:zinc ion binding"/>
    <property type="evidence" value="ECO:0007669"/>
    <property type="project" value="InterPro"/>
</dbReference>
<dbReference type="GO" id="GO:0003677">
    <property type="term" value="F:DNA binding"/>
    <property type="evidence" value="ECO:0007669"/>
    <property type="project" value="InterPro"/>
</dbReference>
<dbReference type="InterPro" id="IPR035451">
    <property type="entry name" value="Ada-like_dom_sf"/>
</dbReference>
<keyword evidence="4" id="KW-0010">Activator</keyword>
<dbReference type="InterPro" id="IPR035437">
    <property type="entry name" value="SNase_OB-fold_sf"/>
</dbReference>
<accession>A0A1V5SXP8</accession>
<evidence type="ECO:0000256" key="4">
    <source>
        <dbReference type="ARBA" id="ARBA00023159"/>
    </source>
</evidence>
<dbReference type="PANTHER" id="PTHR12302">
    <property type="entry name" value="EBNA2 BINDING PROTEIN P100"/>
    <property type="match status" value="1"/>
</dbReference>
<dbReference type="GO" id="GO:0008168">
    <property type="term" value="F:methyltransferase activity"/>
    <property type="evidence" value="ECO:0007669"/>
    <property type="project" value="InterPro"/>
</dbReference>
<dbReference type="EMBL" id="MWBQ01000054">
    <property type="protein sequence ID" value="OQA59277.1"/>
    <property type="molecule type" value="Genomic_DNA"/>
</dbReference>
<proteinExistence type="predicted"/>
<reference evidence="7" key="1">
    <citation type="submission" date="2017-02" db="EMBL/GenBank/DDBJ databases">
        <title>Delving into the versatile metabolic prowess of the omnipresent phylum Bacteroidetes.</title>
        <authorList>
            <person name="Nobu M.K."/>
            <person name="Mei R."/>
            <person name="Narihiro T."/>
            <person name="Kuroda K."/>
            <person name="Liu W.-T."/>
        </authorList>
    </citation>
    <scope>NUCLEOTIDE SEQUENCE</scope>
    <source>
        <strain evidence="7">ADurb.Bin276</strain>
    </source>
</reference>
<dbReference type="SUPFAM" id="SSF50199">
    <property type="entry name" value="Staphylococcal nuclease"/>
    <property type="match status" value="1"/>
</dbReference>
<evidence type="ECO:0000256" key="2">
    <source>
        <dbReference type="ARBA" id="ARBA00022759"/>
    </source>
</evidence>
<dbReference type="PROSITE" id="PS50830">
    <property type="entry name" value="TNASE_3"/>
    <property type="match status" value="1"/>
</dbReference>
<evidence type="ECO:0000313" key="7">
    <source>
        <dbReference type="EMBL" id="OQA59277.1"/>
    </source>
</evidence>
<evidence type="ECO:0000256" key="5">
    <source>
        <dbReference type="SAM" id="SignalP"/>
    </source>
</evidence>
<feature type="signal peptide" evidence="5">
    <location>
        <begin position="1"/>
        <end position="20"/>
    </location>
</feature>
<evidence type="ECO:0000256" key="3">
    <source>
        <dbReference type="ARBA" id="ARBA00022801"/>
    </source>
</evidence>
<comment type="caution">
    <text evidence="7">The sequence shown here is derived from an EMBL/GenBank/DDBJ whole genome shotgun (WGS) entry which is preliminary data.</text>
</comment>